<proteinExistence type="predicted"/>
<dbReference type="InterPro" id="IPR050796">
    <property type="entry name" value="SCF_F-box_component"/>
</dbReference>
<evidence type="ECO:0000313" key="2">
    <source>
        <dbReference type="Proteomes" id="UP000886885"/>
    </source>
</evidence>
<protein>
    <submittedName>
        <fullName evidence="1">Uncharacterized protein</fullName>
    </submittedName>
</protein>
<gene>
    <name evidence="1" type="ORF">POTOM_002039</name>
</gene>
<dbReference type="AlphaFoldDB" id="A0A8X8DJ17"/>
<dbReference type="PANTHER" id="PTHR31672">
    <property type="entry name" value="BNACNNG10540D PROTEIN"/>
    <property type="match status" value="1"/>
</dbReference>
<sequence length="276" mass="31550">MSSFLPQDVLTDILARLPFKKILQCRYCPGESNGEIEHYFLYPDEGFPDNHLEELDCPFKSTWFGFSNIVGSCDGVVCLLDRGFVDNDRAALWNPSIRKTLVRVVYLQDCSFGFDEVPPLVEVYTMRRGCWRMITNDLKYVIREQSACAFLNGACHWFGYNSVERDEPRHAAVAFNLGDEVMKGYGVGESWTKLFNIEHLEGIERVVAFRENNEVLVAREYGELISYDPNTNNWDCKLFGDADSFYLDTFVESLVLLSEADRVLVENTSGNGEGEY</sequence>
<dbReference type="Proteomes" id="UP000886885">
    <property type="component" value="Chromosome 1A"/>
</dbReference>
<comment type="caution">
    <text evidence="1">The sequence shown here is derived from an EMBL/GenBank/DDBJ whole genome shotgun (WGS) entry which is preliminary data.</text>
</comment>
<dbReference type="EMBL" id="JAAWWB010000001">
    <property type="protein sequence ID" value="KAG6792878.1"/>
    <property type="molecule type" value="Genomic_DNA"/>
</dbReference>
<name>A0A8X8DJ17_POPTO</name>
<organism evidence="1 2">
    <name type="scientific">Populus tomentosa</name>
    <name type="common">Chinese white poplar</name>
    <dbReference type="NCBI Taxonomy" id="118781"/>
    <lineage>
        <taxon>Eukaryota</taxon>
        <taxon>Viridiplantae</taxon>
        <taxon>Streptophyta</taxon>
        <taxon>Embryophyta</taxon>
        <taxon>Tracheophyta</taxon>
        <taxon>Spermatophyta</taxon>
        <taxon>Magnoliopsida</taxon>
        <taxon>eudicotyledons</taxon>
        <taxon>Gunneridae</taxon>
        <taxon>Pentapetalae</taxon>
        <taxon>rosids</taxon>
        <taxon>fabids</taxon>
        <taxon>Malpighiales</taxon>
        <taxon>Salicaceae</taxon>
        <taxon>Saliceae</taxon>
        <taxon>Populus</taxon>
    </lineage>
</organism>
<evidence type="ECO:0000313" key="1">
    <source>
        <dbReference type="EMBL" id="KAG6792878.1"/>
    </source>
</evidence>
<dbReference type="OrthoDB" id="836040at2759"/>
<keyword evidence="2" id="KW-1185">Reference proteome</keyword>
<dbReference type="PANTHER" id="PTHR31672:SF13">
    <property type="entry name" value="F-BOX PROTEIN CPR30-LIKE"/>
    <property type="match status" value="1"/>
</dbReference>
<accession>A0A8X8DJ17</accession>
<reference evidence="1" key="1">
    <citation type="journal article" date="2020" name="bioRxiv">
        <title>Hybrid origin of Populus tomentosa Carr. identified through genome sequencing and phylogenomic analysis.</title>
        <authorList>
            <person name="An X."/>
            <person name="Gao K."/>
            <person name="Chen Z."/>
            <person name="Li J."/>
            <person name="Yang X."/>
            <person name="Yang X."/>
            <person name="Zhou J."/>
            <person name="Guo T."/>
            <person name="Zhao T."/>
            <person name="Huang S."/>
            <person name="Miao D."/>
            <person name="Khan W.U."/>
            <person name="Rao P."/>
            <person name="Ye M."/>
            <person name="Lei B."/>
            <person name="Liao W."/>
            <person name="Wang J."/>
            <person name="Ji L."/>
            <person name="Li Y."/>
            <person name="Guo B."/>
            <person name="Mustafa N.S."/>
            <person name="Li S."/>
            <person name="Yun Q."/>
            <person name="Keller S.R."/>
            <person name="Mao J."/>
            <person name="Zhang R."/>
            <person name="Strauss S.H."/>
        </authorList>
    </citation>
    <scope>NUCLEOTIDE SEQUENCE</scope>
    <source>
        <strain evidence="1">GM15</strain>
        <tissue evidence="1">Leaf</tissue>
    </source>
</reference>